<gene>
    <name evidence="5" type="primary">ybbD</name>
    <name evidence="5" type="ORF">CLVI_34040</name>
</gene>
<comment type="similarity">
    <text evidence="1">Belongs to the glycosyl hydrolase 3 family.</text>
</comment>
<organism evidence="5 6">
    <name type="scientific">Clostridium vincentii</name>
    <dbReference type="NCBI Taxonomy" id="52704"/>
    <lineage>
        <taxon>Bacteria</taxon>
        <taxon>Bacillati</taxon>
        <taxon>Bacillota</taxon>
        <taxon>Clostridia</taxon>
        <taxon>Eubacteriales</taxon>
        <taxon>Clostridiaceae</taxon>
        <taxon>Clostridium</taxon>
    </lineage>
</organism>
<evidence type="ECO:0000256" key="3">
    <source>
        <dbReference type="ARBA" id="ARBA00023295"/>
    </source>
</evidence>
<dbReference type="GO" id="GO:0009254">
    <property type="term" value="P:peptidoglycan turnover"/>
    <property type="evidence" value="ECO:0007669"/>
    <property type="project" value="TreeGrafter"/>
</dbReference>
<dbReference type="PROSITE" id="PS00775">
    <property type="entry name" value="GLYCOSYL_HYDROL_F3"/>
    <property type="match status" value="1"/>
</dbReference>
<feature type="domain" description="Glycoside hydrolase family 3 N-terminal" evidence="4">
    <location>
        <begin position="54"/>
        <end position="376"/>
    </location>
</feature>
<protein>
    <submittedName>
        <fullName evidence="5">Putative lipoprotein YbbD</fullName>
    </submittedName>
</protein>
<dbReference type="GO" id="GO:0004553">
    <property type="term" value="F:hydrolase activity, hydrolyzing O-glycosyl compounds"/>
    <property type="evidence" value="ECO:0007669"/>
    <property type="project" value="InterPro"/>
</dbReference>
<proteinExistence type="inferred from homology"/>
<dbReference type="OrthoDB" id="9805821at2"/>
<evidence type="ECO:0000256" key="2">
    <source>
        <dbReference type="ARBA" id="ARBA00022801"/>
    </source>
</evidence>
<keyword evidence="3" id="KW-0326">Glycosidase</keyword>
<evidence type="ECO:0000313" key="6">
    <source>
        <dbReference type="Proteomes" id="UP000239471"/>
    </source>
</evidence>
<dbReference type="GO" id="GO:0005975">
    <property type="term" value="P:carbohydrate metabolic process"/>
    <property type="evidence" value="ECO:0007669"/>
    <property type="project" value="InterPro"/>
</dbReference>
<reference evidence="5 6" key="1">
    <citation type="submission" date="2018-03" db="EMBL/GenBank/DDBJ databases">
        <title>Genome sequence of Clostridium vincentii DSM 10228.</title>
        <authorList>
            <person name="Poehlein A."/>
            <person name="Daniel R."/>
        </authorList>
    </citation>
    <scope>NUCLEOTIDE SEQUENCE [LARGE SCALE GENOMIC DNA]</scope>
    <source>
        <strain evidence="5 6">DSM 10228</strain>
    </source>
</reference>
<evidence type="ECO:0000313" key="5">
    <source>
        <dbReference type="EMBL" id="PRR79138.1"/>
    </source>
</evidence>
<dbReference type="PANTHER" id="PTHR30480">
    <property type="entry name" value="BETA-HEXOSAMINIDASE-RELATED"/>
    <property type="match status" value="1"/>
</dbReference>
<evidence type="ECO:0000259" key="4">
    <source>
        <dbReference type="Pfam" id="PF00933"/>
    </source>
</evidence>
<dbReference type="NCBIfam" id="NF003740">
    <property type="entry name" value="PRK05337.1"/>
    <property type="match status" value="1"/>
</dbReference>
<accession>A0A2T0B5H0</accession>
<keyword evidence="2" id="KW-0378">Hydrolase</keyword>
<dbReference type="RefSeq" id="WP_106061379.1">
    <property type="nucleotide sequence ID" value="NZ_PVXQ01000070.1"/>
</dbReference>
<dbReference type="InterPro" id="IPR050226">
    <property type="entry name" value="NagZ_Beta-hexosaminidase"/>
</dbReference>
<dbReference type="Gene3D" id="3.20.20.300">
    <property type="entry name" value="Glycoside hydrolase, family 3, N-terminal domain"/>
    <property type="match status" value="1"/>
</dbReference>
<dbReference type="InterPro" id="IPR001764">
    <property type="entry name" value="Glyco_hydro_3_N"/>
</dbReference>
<evidence type="ECO:0000256" key="1">
    <source>
        <dbReference type="ARBA" id="ARBA00005336"/>
    </source>
</evidence>
<keyword evidence="6" id="KW-1185">Reference proteome</keyword>
<dbReference type="Pfam" id="PF00933">
    <property type="entry name" value="Glyco_hydro_3"/>
    <property type="match status" value="1"/>
</dbReference>
<keyword evidence="5" id="KW-0449">Lipoprotein</keyword>
<dbReference type="InterPro" id="IPR017853">
    <property type="entry name" value="GH"/>
</dbReference>
<dbReference type="SUPFAM" id="SSF51445">
    <property type="entry name" value="(Trans)glycosidases"/>
    <property type="match status" value="1"/>
</dbReference>
<dbReference type="PROSITE" id="PS51257">
    <property type="entry name" value="PROKAR_LIPOPROTEIN"/>
    <property type="match status" value="1"/>
</dbReference>
<dbReference type="AlphaFoldDB" id="A0A2T0B5H0"/>
<dbReference type="InterPro" id="IPR019800">
    <property type="entry name" value="Glyco_hydro_3_AS"/>
</dbReference>
<name>A0A2T0B5H0_9CLOT</name>
<dbReference type="PANTHER" id="PTHR30480:SF16">
    <property type="entry name" value="GLYCOSIDE HYDROLASE FAMILY 3 DOMAIN PROTEIN"/>
    <property type="match status" value="1"/>
</dbReference>
<dbReference type="InterPro" id="IPR036962">
    <property type="entry name" value="Glyco_hydro_3_N_sf"/>
</dbReference>
<sequence length="411" mass="45183">MIPLFNKKSIIWTMVTLSLVFMIGCSSVAEPAQEEIKQPEKEIDPIEEQIKKMTLDEKIGQMVIIGLDGYTMDDNTRSMVENNRVGGFILFGENVKSSDQLLALLNSLKSTNSKNNIPLFISVDQEGGRVNRMPAEVKNLPSSKKIGKVNNEKFSYEIGNILGEEIKAFGFNMDFAPVLDINSNPKNSVIGDRAFGTNAEVVSKLGIQTMKGIQTAGVIPVVKHFPGHGDTAVDSHIGLPSVENDMTRLKSFELVPFNDAIQNGADAVMVAHIVLNKIDSENPASLSKTIITDLLRNEMNFDGLVITDDMTMGAIVKNYTISDAAIKSVNAGSDIVLVCHGYDNEVAVINNLKKAVEDGTISEERIDESIYRILKLKDKYKLKDSTLSLVDVEKINNKINNTLDIYLNGIN</sequence>
<dbReference type="Proteomes" id="UP000239471">
    <property type="component" value="Unassembled WGS sequence"/>
</dbReference>
<comment type="caution">
    <text evidence="5">The sequence shown here is derived from an EMBL/GenBank/DDBJ whole genome shotgun (WGS) entry which is preliminary data.</text>
</comment>
<dbReference type="EMBL" id="PVXQ01000070">
    <property type="protein sequence ID" value="PRR79138.1"/>
    <property type="molecule type" value="Genomic_DNA"/>
</dbReference>